<feature type="region of interest" description="Disordered" evidence="4">
    <location>
        <begin position="567"/>
        <end position="764"/>
    </location>
</feature>
<name>A0A4Y7SN69_COPMI</name>
<dbReference type="InterPro" id="IPR017441">
    <property type="entry name" value="Protein_kinase_ATP_BS"/>
</dbReference>
<feature type="compositionally biased region" description="Low complexity" evidence="4">
    <location>
        <begin position="571"/>
        <end position="585"/>
    </location>
</feature>
<feature type="compositionally biased region" description="Low complexity" evidence="4">
    <location>
        <begin position="399"/>
        <end position="428"/>
    </location>
</feature>
<dbReference type="EMBL" id="QPFP01000079">
    <property type="protein sequence ID" value="TEB23333.1"/>
    <property type="molecule type" value="Genomic_DNA"/>
</dbReference>
<keyword evidence="1 3" id="KW-0547">Nucleotide-binding</keyword>
<feature type="binding site" evidence="3">
    <location>
        <position position="56"/>
    </location>
    <ligand>
        <name>ATP</name>
        <dbReference type="ChEBI" id="CHEBI:30616"/>
    </ligand>
</feature>
<reference evidence="6 7" key="1">
    <citation type="journal article" date="2019" name="Nat. Ecol. Evol.">
        <title>Megaphylogeny resolves global patterns of mushroom evolution.</title>
        <authorList>
            <person name="Varga T."/>
            <person name="Krizsan K."/>
            <person name="Foldi C."/>
            <person name="Dima B."/>
            <person name="Sanchez-Garcia M."/>
            <person name="Sanchez-Ramirez S."/>
            <person name="Szollosi G.J."/>
            <person name="Szarkandi J.G."/>
            <person name="Papp V."/>
            <person name="Albert L."/>
            <person name="Andreopoulos W."/>
            <person name="Angelini C."/>
            <person name="Antonin V."/>
            <person name="Barry K.W."/>
            <person name="Bougher N.L."/>
            <person name="Buchanan P."/>
            <person name="Buyck B."/>
            <person name="Bense V."/>
            <person name="Catcheside P."/>
            <person name="Chovatia M."/>
            <person name="Cooper J."/>
            <person name="Damon W."/>
            <person name="Desjardin D."/>
            <person name="Finy P."/>
            <person name="Geml J."/>
            <person name="Haridas S."/>
            <person name="Hughes K."/>
            <person name="Justo A."/>
            <person name="Karasinski D."/>
            <person name="Kautmanova I."/>
            <person name="Kiss B."/>
            <person name="Kocsube S."/>
            <person name="Kotiranta H."/>
            <person name="LaButti K.M."/>
            <person name="Lechner B.E."/>
            <person name="Liimatainen K."/>
            <person name="Lipzen A."/>
            <person name="Lukacs Z."/>
            <person name="Mihaltcheva S."/>
            <person name="Morgado L.N."/>
            <person name="Niskanen T."/>
            <person name="Noordeloos M.E."/>
            <person name="Ohm R.A."/>
            <person name="Ortiz-Santana B."/>
            <person name="Ovrebo C."/>
            <person name="Racz N."/>
            <person name="Riley R."/>
            <person name="Savchenko A."/>
            <person name="Shiryaev A."/>
            <person name="Soop K."/>
            <person name="Spirin V."/>
            <person name="Szebenyi C."/>
            <person name="Tomsovsky M."/>
            <person name="Tulloss R.E."/>
            <person name="Uehling J."/>
            <person name="Grigoriev I.V."/>
            <person name="Vagvolgyi C."/>
            <person name="Papp T."/>
            <person name="Martin F.M."/>
            <person name="Miettinen O."/>
            <person name="Hibbett D.S."/>
            <person name="Nagy L.G."/>
        </authorList>
    </citation>
    <scope>NUCLEOTIDE SEQUENCE [LARGE SCALE GENOMIC DNA]</scope>
    <source>
        <strain evidence="6 7">FP101781</strain>
    </source>
</reference>
<evidence type="ECO:0000313" key="6">
    <source>
        <dbReference type="EMBL" id="TEB23333.1"/>
    </source>
</evidence>
<dbReference type="PANTHER" id="PTHR44167:SF24">
    <property type="entry name" value="SERINE_THREONINE-PROTEIN KINASE CHK2"/>
    <property type="match status" value="1"/>
</dbReference>
<evidence type="ECO:0000259" key="5">
    <source>
        <dbReference type="PROSITE" id="PS50011"/>
    </source>
</evidence>
<keyword evidence="2 3" id="KW-0067">ATP-binding</keyword>
<feature type="compositionally biased region" description="Polar residues" evidence="4">
    <location>
        <begin position="642"/>
        <end position="670"/>
    </location>
</feature>
<sequence length="797" mass="86987">MASKTSPSPPSAVHPPLGTLIDGDSLELVEVLGVGGYGVVYRAADVRYPSKSYAVKCLVAAGHQTARQRQIHIREITLHQLASIHPGVVTLHRVVEHFNHTYIIMDYAPDHDLFTQILHNCRYLGNDALIKDVFLQMLDAVEYCHSLGIYHRDLKPENILCFDDGLRVAITDFGLATTDKISDEFRTGSVYHMSPECQGGAFAPGGKYSPMFNDIWSLGIILLNLATGRNPWKSATADDPTFQAYLRDPYGFLPTVLPISAELNDILVQMLEVDWRQRMKVNDIRYAIEELTSFYSDGVVFEGSMARCPWEAGMDIDSESSEENVEEATPSPPVSVSPTSPVKEASRLTSSWSKDSTSDIIFAGRPAIQNENYGAPWPAEYSSCAATWAFDSPASSSSSNDVPFSLDRCQTPSEASTESPTPSLPATPNQFDMSFGHQQPKVTGLTINTKLNSPRIFVNGPNESMGHTFSTDSDMMHTAIEYDPYSSLFFLSTPISAKLAPDSAVTAVAEDKEMISPSVWRRSYIQMASPDEYSPREDQGAQNYFARSASPSPEEPRWSSLMASPQHPFAQVQSQPHHPSQPTSPCAFSPMTDSSSPRQQGQRQSRVFSPRKPLRKSLVPASPIPPSPTFAHVGHSPFTARTPVTTSSRVPAKQQPQSRAQANAQEQQQGRFFPRPTPSPQQAAAPPAASAQVGTSARGRVVNTKPYSTFGRRKAVAQQAGQGDQGQDVVESRSSGGGRSSKTSSRCSSRSGRESVCSSGGSSAVFEKVERRRVVGRRNAARHWFNPGKFFAAVGAA</sequence>
<dbReference type="GO" id="GO:0005634">
    <property type="term" value="C:nucleus"/>
    <property type="evidence" value="ECO:0007669"/>
    <property type="project" value="TreeGrafter"/>
</dbReference>
<feature type="compositionally biased region" description="Low complexity" evidence="4">
    <location>
        <begin position="594"/>
        <end position="606"/>
    </location>
</feature>
<evidence type="ECO:0000256" key="4">
    <source>
        <dbReference type="SAM" id="MobiDB-lite"/>
    </source>
</evidence>
<dbReference type="STRING" id="71717.A0A4Y7SN69"/>
<proteinExistence type="predicted"/>
<feature type="domain" description="Protein kinase" evidence="5">
    <location>
        <begin position="26"/>
        <end position="295"/>
    </location>
</feature>
<dbReference type="InterPro" id="IPR000719">
    <property type="entry name" value="Prot_kinase_dom"/>
</dbReference>
<feature type="region of interest" description="Disordered" evidence="4">
    <location>
        <begin position="316"/>
        <end position="351"/>
    </location>
</feature>
<feature type="compositionally biased region" description="Low complexity" evidence="4">
    <location>
        <begin position="680"/>
        <end position="692"/>
    </location>
</feature>
<dbReference type="PANTHER" id="PTHR44167">
    <property type="entry name" value="OVARIAN-SPECIFIC SERINE/THREONINE-PROTEIN KINASE LOK-RELATED"/>
    <property type="match status" value="1"/>
</dbReference>
<dbReference type="GO" id="GO:0005524">
    <property type="term" value="F:ATP binding"/>
    <property type="evidence" value="ECO:0007669"/>
    <property type="project" value="UniProtKB-UniRule"/>
</dbReference>
<dbReference type="Proteomes" id="UP000298030">
    <property type="component" value="Unassembled WGS sequence"/>
</dbReference>
<dbReference type="OrthoDB" id="541276at2759"/>
<accession>A0A4Y7SN69</accession>
<keyword evidence="7" id="KW-1185">Reference proteome</keyword>
<evidence type="ECO:0000313" key="7">
    <source>
        <dbReference type="Proteomes" id="UP000298030"/>
    </source>
</evidence>
<feature type="compositionally biased region" description="Low complexity" evidence="4">
    <location>
        <begin position="716"/>
        <end position="763"/>
    </location>
</feature>
<dbReference type="Pfam" id="PF00069">
    <property type="entry name" value="Pkinase"/>
    <property type="match status" value="1"/>
</dbReference>
<gene>
    <name evidence="6" type="ORF">FA13DRAFT_1914499</name>
</gene>
<dbReference type="SUPFAM" id="SSF56112">
    <property type="entry name" value="Protein kinase-like (PK-like)"/>
    <property type="match status" value="1"/>
</dbReference>
<dbReference type="InterPro" id="IPR008271">
    <property type="entry name" value="Ser/Thr_kinase_AS"/>
</dbReference>
<feature type="region of interest" description="Disordered" evidence="4">
    <location>
        <begin position="399"/>
        <end position="431"/>
    </location>
</feature>
<dbReference type="PROSITE" id="PS00107">
    <property type="entry name" value="PROTEIN_KINASE_ATP"/>
    <property type="match status" value="1"/>
</dbReference>
<dbReference type="Gene3D" id="1.10.510.10">
    <property type="entry name" value="Transferase(Phosphotransferase) domain 1"/>
    <property type="match status" value="1"/>
</dbReference>
<protein>
    <submittedName>
        <fullName evidence="6">Kinase-like protein</fullName>
    </submittedName>
</protein>
<keyword evidence="6" id="KW-0418">Kinase</keyword>
<evidence type="ECO:0000256" key="1">
    <source>
        <dbReference type="ARBA" id="ARBA00022741"/>
    </source>
</evidence>
<evidence type="ECO:0000256" key="3">
    <source>
        <dbReference type="PROSITE-ProRule" id="PRU10141"/>
    </source>
</evidence>
<dbReference type="PROSITE" id="PS00108">
    <property type="entry name" value="PROTEIN_KINASE_ST"/>
    <property type="match status" value="1"/>
</dbReference>
<dbReference type="GO" id="GO:0044773">
    <property type="term" value="P:mitotic DNA damage checkpoint signaling"/>
    <property type="evidence" value="ECO:0007669"/>
    <property type="project" value="TreeGrafter"/>
</dbReference>
<organism evidence="6 7">
    <name type="scientific">Coprinellus micaceus</name>
    <name type="common">Glistening ink-cap mushroom</name>
    <name type="synonym">Coprinus micaceus</name>
    <dbReference type="NCBI Taxonomy" id="71717"/>
    <lineage>
        <taxon>Eukaryota</taxon>
        <taxon>Fungi</taxon>
        <taxon>Dikarya</taxon>
        <taxon>Basidiomycota</taxon>
        <taxon>Agaricomycotina</taxon>
        <taxon>Agaricomycetes</taxon>
        <taxon>Agaricomycetidae</taxon>
        <taxon>Agaricales</taxon>
        <taxon>Agaricineae</taxon>
        <taxon>Psathyrellaceae</taxon>
        <taxon>Coprinellus</taxon>
    </lineage>
</organism>
<dbReference type="InterPro" id="IPR011009">
    <property type="entry name" value="Kinase-like_dom_sf"/>
</dbReference>
<comment type="caution">
    <text evidence="6">The sequence shown here is derived from an EMBL/GenBank/DDBJ whole genome shotgun (WGS) entry which is preliminary data.</text>
</comment>
<dbReference type="SMART" id="SM00220">
    <property type="entry name" value="S_TKc"/>
    <property type="match status" value="1"/>
</dbReference>
<feature type="compositionally biased region" description="Acidic residues" evidence="4">
    <location>
        <begin position="316"/>
        <end position="326"/>
    </location>
</feature>
<dbReference type="AlphaFoldDB" id="A0A4Y7SN69"/>
<dbReference type="GO" id="GO:0005737">
    <property type="term" value="C:cytoplasm"/>
    <property type="evidence" value="ECO:0007669"/>
    <property type="project" value="TreeGrafter"/>
</dbReference>
<keyword evidence="6" id="KW-0808">Transferase</keyword>
<dbReference type="GO" id="GO:0004674">
    <property type="term" value="F:protein serine/threonine kinase activity"/>
    <property type="evidence" value="ECO:0007669"/>
    <property type="project" value="TreeGrafter"/>
</dbReference>
<dbReference type="PROSITE" id="PS50011">
    <property type="entry name" value="PROTEIN_KINASE_DOM"/>
    <property type="match status" value="1"/>
</dbReference>
<evidence type="ECO:0000256" key="2">
    <source>
        <dbReference type="ARBA" id="ARBA00022840"/>
    </source>
</evidence>